<proteinExistence type="predicted"/>
<evidence type="ECO:0000256" key="2">
    <source>
        <dbReference type="SAM" id="SignalP"/>
    </source>
</evidence>
<accession>A0ABT6WGX3</accession>
<reference evidence="3 4" key="1">
    <citation type="submission" date="2023-05" db="EMBL/GenBank/DDBJ databases">
        <title>Actinoplanes sp. NEAU-A12 genome sequencing.</title>
        <authorList>
            <person name="Wang Z.-S."/>
        </authorList>
    </citation>
    <scope>NUCLEOTIDE SEQUENCE [LARGE SCALE GENOMIC DNA]</scope>
    <source>
        <strain evidence="3 4">NEAU-A12</strain>
    </source>
</reference>
<evidence type="ECO:0000313" key="4">
    <source>
        <dbReference type="Proteomes" id="UP001241758"/>
    </source>
</evidence>
<comment type="caution">
    <text evidence="3">The sequence shown here is derived from an EMBL/GenBank/DDBJ whole genome shotgun (WGS) entry which is preliminary data.</text>
</comment>
<feature type="signal peptide" evidence="2">
    <location>
        <begin position="1"/>
        <end position="32"/>
    </location>
</feature>
<sequence length="181" mass="18351">MKRAAIRGTVGRTVTILAATVGVMTTAGLAIAADNPDPGVPAAAPSASAVAPTKPAAAPTTAAAVTSKPAAAPTKAAVAPSKPAADKAKKSGFFETYRGRHIMGWGRDEAACAYIDGMRLVVYPADGGMYTSAVQSFQPQRGLRAITKASVRALGDLGLSATTEEPTSHCPEFKVTPKTGK</sequence>
<keyword evidence="4" id="KW-1185">Reference proteome</keyword>
<feature type="region of interest" description="Disordered" evidence="1">
    <location>
        <begin position="160"/>
        <end position="181"/>
    </location>
</feature>
<dbReference type="Proteomes" id="UP001241758">
    <property type="component" value="Unassembled WGS sequence"/>
</dbReference>
<dbReference type="RefSeq" id="WP_282758901.1">
    <property type="nucleotide sequence ID" value="NZ_JASCTH010000005.1"/>
</dbReference>
<evidence type="ECO:0000313" key="3">
    <source>
        <dbReference type="EMBL" id="MDI6098969.1"/>
    </source>
</evidence>
<gene>
    <name evidence="3" type="ORF">QLQ12_10190</name>
</gene>
<evidence type="ECO:0000256" key="1">
    <source>
        <dbReference type="SAM" id="MobiDB-lite"/>
    </source>
</evidence>
<dbReference type="Gene3D" id="3.30.1880.10">
    <property type="entry name" value="protein ne1242 domain like"/>
    <property type="match status" value="1"/>
</dbReference>
<feature type="chain" id="PRO_5046665348" evidence="2">
    <location>
        <begin position="33"/>
        <end position="181"/>
    </location>
</feature>
<name>A0ABT6WGX3_9ACTN</name>
<keyword evidence="2" id="KW-0732">Signal</keyword>
<dbReference type="InterPro" id="IPR023199">
    <property type="entry name" value="GriE/MELC1_sf"/>
</dbReference>
<organism evidence="3 4">
    <name type="scientific">Actinoplanes sandaracinus</name>
    <dbReference type="NCBI Taxonomy" id="3045177"/>
    <lineage>
        <taxon>Bacteria</taxon>
        <taxon>Bacillati</taxon>
        <taxon>Actinomycetota</taxon>
        <taxon>Actinomycetes</taxon>
        <taxon>Micromonosporales</taxon>
        <taxon>Micromonosporaceae</taxon>
        <taxon>Actinoplanes</taxon>
    </lineage>
</organism>
<dbReference type="EMBL" id="JASCTH010000005">
    <property type="protein sequence ID" value="MDI6098969.1"/>
    <property type="molecule type" value="Genomic_DNA"/>
</dbReference>
<protein>
    <submittedName>
        <fullName evidence="3">Tyrosinase family oxidase copper chaperone</fullName>
    </submittedName>
</protein>